<keyword evidence="4" id="KW-1185">Reference proteome</keyword>
<evidence type="ECO:0000313" key="4">
    <source>
        <dbReference type="Proteomes" id="UP000214684"/>
    </source>
</evidence>
<dbReference type="InterPro" id="IPR041459">
    <property type="entry name" value="MPTase-PolyVal"/>
</dbReference>
<dbReference type="Pfam" id="PF18818">
    <property type="entry name" value="MPTase-PolyVal"/>
    <property type="match status" value="1"/>
</dbReference>
<evidence type="ECO:0000259" key="2">
    <source>
        <dbReference type="Pfam" id="PF18818"/>
    </source>
</evidence>
<name>A0A227NQY9_9FLAO</name>
<dbReference type="GO" id="GO:0003697">
    <property type="term" value="F:single-stranded DNA binding"/>
    <property type="evidence" value="ECO:0007669"/>
    <property type="project" value="InterPro"/>
</dbReference>
<proteinExistence type="predicted"/>
<accession>A0A227NQY9</accession>
<dbReference type="Gene3D" id="3.40.50.300">
    <property type="entry name" value="P-loop containing nucleotide triphosphate hydrolases"/>
    <property type="match status" value="1"/>
</dbReference>
<evidence type="ECO:0000313" key="3">
    <source>
        <dbReference type="EMBL" id="OXG00021.1"/>
    </source>
</evidence>
<dbReference type="EMBL" id="MUGS01000057">
    <property type="protein sequence ID" value="OXG00021.1"/>
    <property type="molecule type" value="Genomic_DNA"/>
</dbReference>
<evidence type="ECO:0000259" key="1">
    <source>
        <dbReference type="Pfam" id="PF08401"/>
    </source>
</evidence>
<dbReference type="RefSeq" id="WP_089481430.1">
    <property type="nucleotide sequence ID" value="NZ_MUGS01000057.1"/>
</dbReference>
<dbReference type="OrthoDB" id="9792687at2"/>
<feature type="domain" description="Polyvalent protein metallopeptidase" evidence="2">
    <location>
        <begin position="283"/>
        <end position="401"/>
    </location>
</feature>
<sequence length="752" mass="85520">MTLAQEFNSLNGLIVSRKTLENLLLKAEKEKHTVISKRVIKVLQAFKDDTFLIEINNLVEPYGLNGVDAEMLLPTLEYISEDHNEGLNAVSPDEIYNYITDLIINTIKKVGHLPWQKEWKGSGASNSVMNYVSKKEYSGANFILNFEIKFDQDKQPYLVPANFIQPYYLTFNQIEEAKAKLKKGSKARRVIYYTLIHDYQSENLKFKTNDNKKFSDFVKTHSLSKEDLKKNLTKFPVLKYYNVFRADDCEGLQFPPEKDKKSVNPIAEAQALIDGYKNPPKYTNVGDKAYYRPSTDELNMPMIEAFTSEAFYYSTFFHEAVHSTGAAHRLGRDMTGTRKGGGSGNYAFEELIAELGAVFLCSESGILFHTKENSAKYLKSWNNHLIDELSDDNRFFLKASAQAQKASNHILGREAASTQTAEKAPEKVIVKKSVRVKSTLKEIQKPVFKRAVKQKAKQLDLFDGLNGVINNKKNISVKKAIAKRSIKKQIIAKPVVKAIKPVIKETKPVAMVNVNKNSLAYKMANKPSKVDLFKIENTDISEFLGNIEQKEKESVVITLTGGQGSMKTRMCFQFMNALAQNYKTGHASIEEHPESSLYYNKAAEYLNAKALQNIEAPEIKSVSDLEKLINNNDVIVIDSFSKMQEMHKGFEVDKDLRKKYDGKLFIIIFQQTSDGKMRGGSKSQFDGDVILFTEKMSNYKENYIWADKNRYQDKPLDELKFNIFNKKLVRATPQAVPEPLTTQIKKLSFTVN</sequence>
<comment type="caution">
    <text evidence="3">The sequence shown here is derived from an EMBL/GenBank/DDBJ whole genome shotgun (WGS) entry which is preliminary data.</text>
</comment>
<feature type="domain" description="N-terminal" evidence="1">
    <location>
        <begin position="94"/>
        <end position="244"/>
    </location>
</feature>
<dbReference type="Proteomes" id="UP000214684">
    <property type="component" value="Unassembled WGS sequence"/>
</dbReference>
<protein>
    <recommendedName>
        <fullName evidence="5">Antirestriction protein ArdC</fullName>
    </recommendedName>
</protein>
<organism evidence="3 4">
    <name type="scientific">Flavobacterium araucananum</name>
    <dbReference type="NCBI Taxonomy" id="946678"/>
    <lineage>
        <taxon>Bacteria</taxon>
        <taxon>Pseudomonadati</taxon>
        <taxon>Bacteroidota</taxon>
        <taxon>Flavobacteriia</taxon>
        <taxon>Flavobacteriales</taxon>
        <taxon>Flavobacteriaceae</taxon>
        <taxon>Flavobacterium</taxon>
    </lineage>
</organism>
<reference evidence="3 4" key="1">
    <citation type="submission" date="2016-11" db="EMBL/GenBank/DDBJ databases">
        <title>Whole genomes of Flavobacteriaceae.</title>
        <authorList>
            <person name="Stine C."/>
            <person name="Li C."/>
            <person name="Tadesse D."/>
        </authorList>
    </citation>
    <scope>NUCLEOTIDE SEQUENCE [LARGE SCALE GENOMIC DNA]</scope>
    <source>
        <strain evidence="3 4">DSM 24704</strain>
    </source>
</reference>
<evidence type="ECO:0008006" key="5">
    <source>
        <dbReference type="Google" id="ProtNLM"/>
    </source>
</evidence>
<dbReference type="AlphaFoldDB" id="A0A227NQY9"/>
<dbReference type="InterPro" id="IPR027417">
    <property type="entry name" value="P-loop_NTPase"/>
</dbReference>
<dbReference type="Pfam" id="PF08401">
    <property type="entry name" value="ArdcN"/>
    <property type="match status" value="1"/>
</dbReference>
<dbReference type="InterPro" id="IPR013610">
    <property type="entry name" value="ArdC_N"/>
</dbReference>
<dbReference type="SUPFAM" id="SSF52540">
    <property type="entry name" value="P-loop containing nucleoside triphosphate hydrolases"/>
    <property type="match status" value="1"/>
</dbReference>
<gene>
    <name evidence="3" type="ORF">B0A64_20900</name>
</gene>